<proteinExistence type="predicted"/>
<evidence type="ECO:0000313" key="2">
    <source>
        <dbReference type="Proteomes" id="UP000058613"/>
    </source>
</evidence>
<dbReference type="KEGG" id="pdl:Pyrde_0323"/>
<dbReference type="STRING" id="1273541.Pyrde_0323"/>
<dbReference type="Proteomes" id="UP000058613">
    <property type="component" value="Chromosome"/>
</dbReference>
<gene>
    <name evidence="1" type="ORF">Pyrde_0323</name>
</gene>
<evidence type="ECO:0000313" key="1">
    <source>
        <dbReference type="EMBL" id="ALL00373.1"/>
    </source>
</evidence>
<organism evidence="1 2">
    <name type="scientific">Pyrodictium delaneyi</name>
    <dbReference type="NCBI Taxonomy" id="1273541"/>
    <lineage>
        <taxon>Archaea</taxon>
        <taxon>Thermoproteota</taxon>
        <taxon>Thermoprotei</taxon>
        <taxon>Desulfurococcales</taxon>
        <taxon>Pyrodictiaceae</taxon>
        <taxon>Pyrodictium</taxon>
    </lineage>
</organism>
<name>A0A0P0N1G6_9CREN</name>
<dbReference type="AlphaFoldDB" id="A0A0P0N1G6"/>
<protein>
    <submittedName>
        <fullName evidence="1">Uncharacterized protein</fullName>
    </submittedName>
</protein>
<dbReference type="EMBL" id="CP013011">
    <property type="protein sequence ID" value="ALL00373.1"/>
    <property type="molecule type" value="Genomic_DNA"/>
</dbReference>
<sequence length="49" mass="5425">MARIRRVEAATIRIYPALAARLGAWACRFSHLHTGVLWSLGLSGPYCIV</sequence>
<accession>A0A0P0N1G6</accession>
<reference evidence="1 2" key="1">
    <citation type="submission" date="2015-10" db="EMBL/GenBank/DDBJ databases">
        <title>Complete genome sequence of hyperthermophilic archaeon Pyrodictium delaneyi Su06.</title>
        <authorList>
            <person name="Jung J.-H."/>
            <person name="Lin J."/>
            <person name="Holden J.F."/>
            <person name="Park C.-S."/>
        </authorList>
    </citation>
    <scope>NUCLEOTIDE SEQUENCE [LARGE SCALE GENOMIC DNA]</scope>
    <source>
        <strain evidence="1 2">Su06</strain>
    </source>
</reference>